<keyword evidence="2" id="KW-1185">Reference proteome</keyword>
<gene>
    <name evidence="1" type="ORF">FAM09_24830</name>
</gene>
<dbReference type="AlphaFoldDB" id="A0A4S8HGT5"/>
<dbReference type="RefSeq" id="WP_136579863.1">
    <property type="nucleotide sequence ID" value="NZ_STFF01000008.1"/>
</dbReference>
<reference evidence="1 2" key="1">
    <citation type="submission" date="2019-04" db="EMBL/GenBank/DDBJ databases">
        <title>Niastella caeni sp. nov., isolated from activated sludge.</title>
        <authorList>
            <person name="Sheng M."/>
        </authorList>
    </citation>
    <scope>NUCLEOTIDE SEQUENCE [LARGE SCALE GENOMIC DNA]</scope>
    <source>
        <strain evidence="1 2">HX-2-15</strain>
    </source>
</reference>
<evidence type="ECO:0000313" key="2">
    <source>
        <dbReference type="Proteomes" id="UP000306918"/>
    </source>
</evidence>
<sequence>MALNADKYNEAVKAWGSTARTQLQATGTAMSITHRANSPSKGESLKKIKDKYGSDNAGFINKVIFSTINRSLIYTSAGAGKGRGGNKGSRWIDKYGSRKSTNAGSLGKAGTGGRTAKPFIDTTLNGSNGVEALADIVAIHQVDAIIENIYVK</sequence>
<dbReference type="Proteomes" id="UP000306918">
    <property type="component" value="Unassembled WGS sequence"/>
</dbReference>
<evidence type="ECO:0000313" key="1">
    <source>
        <dbReference type="EMBL" id="THU34247.1"/>
    </source>
</evidence>
<protein>
    <submittedName>
        <fullName evidence="1">Uncharacterized protein</fullName>
    </submittedName>
</protein>
<proteinExistence type="predicted"/>
<organism evidence="1 2">
    <name type="scientific">Niastella caeni</name>
    <dbReference type="NCBI Taxonomy" id="2569763"/>
    <lineage>
        <taxon>Bacteria</taxon>
        <taxon>Pseudomonadati</taxon>
        <taxon>Bacteroidota</taxon>
        <taxon>Chitinophagia</taxon>
        <taxon>Chitinophagales</taxon>
        <taxon>Chitinophagaceae</taxon>
        <taxon>Niastella</taxon>
    </lineage>
</organism>
<name>A0A4S8HGT5_9BACT</name>
<accession>A0A4S8HGT5</accession>
<dbReference type="EMBL" id="STFF01000008">
    <property type="protein sequence ID" value="THU34247.1"/>
    <property type="molecule type" value="Genomic_DNA"/>
</dbReference>
<comment type="caution">
    <text evidence="1">The sequence shown here is derived from an EMBL/GenBank/DDBJ whole genome shotgun (WGS) entry which is preliminary data.</text>
</comment>